<evidence type="ECO:0000256" key="2">
    <source>
        <dbReference type="ARBA" id="ARBA00022722"/>
    </source>
</evidence>
<organism evidence="8 9">
    <name type="scientific">Tenggerimyces flavus</name>
    <dbReference type="NCBI Taxonomy" id="1708749"/>
    <lineage>
        <taxon>Bacteria</taxon>
        <taxon>Bacillati</taxon>
        <taxon>Actinomycetota</taxon>
        <taxon>Actinomycetes</taxon>
        <taxon>Propionibacteriales</taxon>
        <taxon>Nocardioidaceae</taxon>
        <taxon>Tenggerimyces</taxon>
    </lineage>
</organism>
<dbReference type="InterPro" id="IPR002716">
    <property type="entry name" value="PIN_dom"/>
</dbReference>
<comment type="similarity">
    <text evidence="6">Belongs to the PINc/VapC protein family.</text>
</comment>
<keyword evidence="5 6" id="KW-0460">Magnesium</keyword>
<keyword evidence="6" id="KW-0800">Toxin</keyword>
<comment type="caution">
    <text evidence="8">The sequence shown here is derived from an EMBL/GenBank/DDBJ whole genome shotgun (WGS) entry which is preliminary data.</text>
</comment>
<evidence type="ECO:0000256" key="5">
    <source>
        <dbReference type="ARBA" id="ARBA00022842"/>
    </source>
</evidence>
<dbReference type="SUPFAM" id="SSF88723">
    <property type="entry name" value="PIN domain-like"/>
    <property type="match status" value="1"/>
</dbReference>
<dbReference type="InterPro" id="IPR022907">
    <property type="entry name" value="VapC_family"/>
</dbReference>
<comment type="cofactor">
    <cofactor evidence="6">
        <name>Mg(2+)</name>
        <dbReference type="ChEBI" id="CHEBI:18420"/>
    </cofactor>
</comment>
<dbReference type="InterPro" id="IPR029060">
    <property type="entry name" value="PIN-like_dom_sf"/>
</dbReference>
<keyword evidence="3 6" id="KW-0479">Metal-binding</keyword>
<dbReference type="RefSeq" id="WP_205113833.1">
    <property type="nucleotide sequence ID" value="NZ_JAFBCM010000001.1"/>
</dbReference>
<evidence type="ECO:0000256" key="3">
    <source>
        <dbReference type="ARBA" id="ARBA00022723"/>
    </source>
</evidence>
<evidence type="ECO:0000256" key="1">
    <source>
        <dbReference type="ARBA" id="ARBA00022649"/>
    </source>
</evidence>
<evidence type="ECO:0000256" key="6">
    <source>
        <dbReference type="HAMAP-Rule" id="MF_00265"/>
    </source>
</evidence>
<sequence length="149" mass="16731">MAIIVDASAIVAWYDEGQAEHDAIVSILPRLVRERREKLIVSPMIVVEADYLLADELGPRGARYFAEDLVNGAFELATWSVSDHAVALGVIDSYHGDYVGIADASNVVLADRYRTTELMTLDQRHFRMLRPIWGANHFRLLPYDEVSEG</sequence>
<keyword evidence="4 6" id="KW-0378">Hydrolase</keyword>
<dbReference type="EMBL" id="JBHRZH010000016">
    <property type="protein sequence ID" value="MFC3762920.1"/>
    <property type="molecule type" value="Genomic_DNA"/>
</dbReference>
<dbReference type="Pfam" id="PF01850">
    <property type="entry name" value="PIN"/>
    <property type="match status" value="1"/>
</dbReference>
<evidence type="ECO:0000259" key="7">
    <source>
        <dbReference type="Pfam" id="PF01850"/>
    </source>
</evidence>
<proteinExistence type="inferred from homology"/>
<feature type="domain" description="PIN" evidence="7">
    <location>
        <begin position="3"/>
        <end position="127"/>
    </location>
</feature>
<dbReference type="Gene3D" id="3.40.50.1010">
    <property type="entry name" value="5'-nuclease"/>
    <property type="match status" value="1"/>
</dbReference>
<dbReference type="Proteomes" id="UP001595699">
    <property type="component" value="Unassembled WGS sequence"/>
</dbReference>
<gene>
    <name evidence="6" type="primary">vapC</name>
    <name evidence="8" type="ORF">ACFOUW_18920</name>
</gene>
<dbReference type="EC" id="3.1.-.-" evidence="6"/>
<accession>A0ABV7YC76</accession>
<keyword evidence="2 6" id="KW-0540">Nuclease</keyword>
<dbReference type="HAMAP" id="MF_00265">
    <property type="entry name" value="VapC_Nob1"/>
    <property type="match status" value="1"/>
</dbReference>
<keyword evidence="9" id="KW-1185">Reference proteome</keyword>
<comment type="function">
    <text evidence="6">Toxic component of a toxin-antitoxin (TA) system. An RNase.</text>
</comment>
<evidence type="ECO:0000256" key="4">
    <source>
        <dbReference type="ARBA" id="ARBA00022801"/>
    </source>
</evidence>
<feature type="binding site" evidence="6">
    <location>
        <position position="6"/>
    </location>
    <ligand>
        <name>Mg(2+)</name>
        <dbReference type="ChEBI" id="CHEBI:18420"/>
    </ligand>
</feature>
<evidence type="ECO:0000313" key="9">
    <source>
        <dbReference type="Proteomes" id="UP001595699"/>
    </source>
</evidence>
<reference evidence="9" key="1">
    <citation type="journal article" date="2019" name="Int. J. Syst. Evol. Microbiol.">
        <title>The Global Catalogue of Microorganisms (GCM) 10K type strain sequencing project: providing services to taxonomists for standard genome sequencing and annotation.</title>
        <authorList>
            <consortium name="The Broad Institute Genomics Platform"/>
            <consortium name="The Broad Institute Genome Sequencing Center for Infectious Disease"/>
            <person name="Wu L."/>
            <person name="Ma J."/>
        </authorList>
    </citation>
    <scope>NUCLEOTIDE SEQUENCE [LARGE SCALE GENOMIC DNA]</scope>
    <source>
        <strain evidence="9">CGMCC 4.7241</strain>
    </source>
</reference>
<feature type="binding site" evidence="6">
    <location>
        <position position="103"/>
    </location>
    <ligand>
        <name>Mg(2+)</name>
        <dbReference type="ChEBI" id="CHEBI:18420"/>
    </ligand>
</feature>
<keyword evidence="1 6" id="KW-1277">Toxin-antitoxin system</keyword>
<protein>
    <recommendedName>
        <fullName evidence="6">Ribonuclease VapC</fullName>
        <shortName evidence="6">RNase VapC</shortName>
        <ecNumber evidence="6">3.1.-.-</ecNumber>
    </recommendedName>
    <alternativeName>
        <fullName evidence="6">Toxin VapC</fullName>
    </alternativeName>
</protein>
<name>A0ABV7YC76_9ACTN</name>
<evidence type="ECO:0000313" key="8">
    <source>
        <dbReference type="EMBL" id="MFC3762920.1"/>
    </source>
</evidence>